<dbReference type="Gene3D" id="3.30.70.970">
    <property type="entry name" value="RraB-like"/>
    <property type="match status" value="1"/>
</dbReference>
<feature type="domain" description="Regulator of ribonuclease activity B" evidence="3">
    <location>
        <begin position="6"/>
        <end position="107"/>
    </location>
</feature>
<reference evidence="4 5" key="1">
    <citation type="submission" date="2014-11" db="EMBL/GenBank/DDBJ databases">
        <title>Complete Genome Sequence of Pseudoalteromonas sp. Strain OCN003 Isolated from Kaneohe Bay, Oahu, Hawaii.</title>
        <authorList>
            <person name="Beurmann S."/>
            <person name="Videau P."/>
            <person name="Ushijima B."/>
            <person name="Smith A.M."/>
            <person name="Aeby G.S."/>
            <person name="Callahan S.M."/>
            <person name="Belcaid M."/>
        </authorList>
    </citation>
    <scope>NUCLEOTIDE SEQUENCE [LARGE SCALE GENOMIC DNA]</scope>
    <source>
        <strain evidence="4 5">OCN003</strain>
    </source>
</reference>
<keyword evidence="5" id="KW-1185">Reference proteome</keyword>
<dbReference type="Proteomes" id="UP000030341">
    <property type="component" value="Chromosome 1"/>
</dbReference>
<name>A0A0A7EHE7_9GAMM</name>
<dbReference type="SUPFAM" id="SSF89946">
    <property type="entry name" value="Hypothetical protein VC0424"/>
    <property type="match status" value="1"/>
</dbReference>
<dbReference type="InterPro" id="IPR016716">
    <property type="entry name" value="RraB"/>
</dbReference>
<dbReference type="PIRSF" id="PIRSF018193">
    <property type="entry name" value="UCP018193"/>
    <property type="match status" value="1"/>
</dbReference>
<evidence type="ECO:0000313" key="4">
    <source>
        <dbReference type="EMBL" id="AIY66039.1"/>
    </source>
</evidence>
<dbReference type="EMBL" id="CP009888">
    <property type="protein sequence ID" value="AIY66039.1"/>
    <property type="molecule type" value="Genomic_DNA"/>
</dbReference>
<dbReference type="InterPro" id="IPR036701">
    <property type="entry name" value="RraB-like_sf"/>
</dbReference>
<dbReference type="GO" id="GO:0005737">
    <property type="term" value="C:cytoplasm"/>
    <property type="evidence" value="ECO:0007669"/>
    <property type="project" value="UniProtKB-SubCell"/>
</dbReference>
<dbReference type="STRING" id="1348114.OM33_13650"/>
<sequence length="111" mass="12705">MENWREISEDIVESLLEDGSNPDKLYEVEHHFVCEDFDKLEEAALAAFKLGFDVEDPAELELEDGSKIWGFDVVVECELDAELILEDVDKLIDLAQKAGVEYDGWGTYFQE</sequence>
<accession>A0A0A7EHE7</accession>
<dbReference type="Pfam" id="PF06877">
    <property type="entry name" value="RraB"/>
    <property type="match status" value="1"/>
</dbReference>
<evidence type="ECO:0000259" key="3">
    <source>
        <dbReference type="Pfam" id="PF06877"/>
    </source>
</evidence>
<dbReference type="GO" id="GO:0019899">
    <property type="term" value="F:enzyme binding"/>
    <property type="evidence" value="ECO:0007669"/>
    <property type="project" value="UniProtKB-UniRule"/>
</dbReference>
<dbReference type="eggNOG" id="COG3076">
    <property type="taxonomic scope" value="Bacteria"/>
</dbReference>
<dbReference type="OrthoDB" id="7065464at2"/>
<dbReference type="RefSeq" id="WP_038642481.1">
    <property type="nucleotide sequence ID" value="NZ_CP009888.1"/>
</dbReference>
<proteinExistence type="inferred from homology"/>
<organism evidence="4 5">
    <name type="scientific">Pseudoalteromonas piratica</name>
    <dbReference type="NCBI Taxonomy" id="1348114"/>
    <lineage>
        <taxon>Bacteria</taxon>
        <taxon>Pseudomonadati</taxon>
        <taxon>Pseudomonadota</taxon>
        <taxon>Gammaproteobacteria</taxon>
        <taxon>Alteromonadales</taxon>
        <taxon>Pseudoalteromonadaceae</taxon>
        <taxon>Pseudoalteromonas</taxon>
    </lineage>
</organism>
<comment type="subunit">
    <text evidence="2">Interacts with the C-terminal region of Rne.</text>
</comment>
<dbReference type="AlphaFoldDB" id="A0A0A7EHE7"/>
<dbReference type="KEGG" id="pseo:OM33_13650"/>
<evidence type="ECO:0000313" key="5">
    <source>
        <dbReference type="Proteomes" id="UP000030341"/>
    </source>
</evidence>
<comment type="subcellular location">
    <subcellularLocation>
        <location evidence="2">Cytoplasm</location>
    </subcellularLocation>
</comment>
<gene>
    <name evidence="2" type="primary">rraB</name>
    <name evidence="4" type="ORF">OM33_13650</name>
</gene>
<dbReference type="HAMAP" id="MF_01888">
    <property type="entry name" value="RraB"/>
    <property type="match status" value="1"/>
</dbReference>
<dbReference type="InterPro" id="IPR009671">
    <property type="entry name" value="RraB_dom"/>
</dbReference>
<comment type="similarity">
    <text evidence="2">Belongs to the RraB family.</text>
</comment>
<evidence type="ECO:0000256" key="2">
    <source>
        <dbReference type="HAMAP-Rule" id="MF_01888"/>
    </source>
</evidence>
<dbReference type="GO" id="GO:0060698">
    <property type="term" value="F:endoribonuclease inhibitor activity"/>
    <property type="evidence" value="ECO:0007669"/>
    <property type="project" value="UniProtKB-UniRule"/>
</dbReference>
<dbReference type="NCBIfam" id="NF008393">
    <property type="entry name" value="PRK11191.1"/>
    <property type="match status" value="1"/>
</dbReference>
<evidence type="ECO:0000256" key="1">
    <source>
        <dbReference type="ARBA" id="ARBA00022490"/>
    </source>
</evidence>
<keyword evidence="1 2" id="KW-0963">Cytoplasm</keyword>
<dbReference type="HOGENOM" id="CLU_128640_0_0_6"/>
<protein>
    <recommendedName>
        <fullName evidence="2">Regulator of ribonuclease activity B</fullName>
    </recommendedName>
</protein>
<comment type="function">
    <text evidence="2">Globally modulates RNA abundance by binding to RNase E (Rne) and regulating its endonucleolytic activity. Can modulate Rne action in a substrate-dependent manner by altering the composition of the degradosome.</text>
</comment>